<feature type="region of interest" description="Disordered" evidence="1">
    <location>
        <begin position="36"/>
        <end position="57"/>
    </location>
</feature>
<name>A0A6A3G203_9STRA</name>
<evidence type="ECO:0000256" key="1">
    <source>
        <dbReference type="SAM" id="MobiDB-lite"/>
    </source>
</evidence>
<gene>
    <name evidence="2" type="ORF">PR001_g33619</name>
</gene>
<evidence type="ECO:0000313" key="3">
    <source>
        <dbReference type="Proteomes" id="UP000429607"/>
    </source>
</evidence>
<feature type="non-terminal residue" evidence="2">
    <location>
        <position position="1"/>
    </location>
</feature>
<dbReference type="EMBL" id="QXFV01012442">
    <property type="protein sequence ID" value="KAE8951689.1"/>
    <property type="molecule type" value="Genomic_DNA"/>
</dbReference>
<proteinExistence type="predicted"/>
<reference evidence="2 3" key="1">
    <citation type="submission" date="2018-09" db="EMBL/GenBank/DDBJ databases">
        <title>Genomic investigation of the strawberry pathogen Phytophthora fragariae indicates pathogenicity is determined by transcriptional variation in three key races.</title>
        <authorList>
            <person name="Adams T.M."/>
            <person name="Armitage A.D."/>
            <person name="Sobczyk M.K."/>
            <person name="Bates H.J."/>
            <person name="Dunwell J.M."/>
            <person name="Nellist C.F."/>
            <person name="Harrison R.J."/>
        </authorList>
    </citation>
    <scope>NUCLEOTIDE SEQUENCE [LARGE SCALE GENOMIC DNA]</scope>
    <source>
        <strain evidence="2 3">SCRP249</strain>
    </source>
</reference>
<protein>
    <submittedName>
        <fullName evidence="2">Uncharacterized protein</fullName>
    </submittedName>
</protein>
<comment type="caution">
    <text evidence="2">The sequence shown here is derived from an EMBL/GenBank/DDBJ whole genome shotgun (WGS) entry which is preliminary data.</text>
</comment>
<sequence>GRAIFARRRPFHTQFVLVRPVVAKIAFVRRSTVDPIPTRRRQPPITPDPTPVMGAEL</sequence>
<accession>A0A6A3G203</accession>
<evidence type="ECO:0000313" key="2">
    <source>
        <dbReference type="EMBL" id="KAE8951689.1"/>
    </source>
</evidence>
<dbReference type="AlphaFoldDB" id="A0A6A3G203"/>
<organism evidence="2 3">
    <name type="scientific">Phytophthora rubi</name>
    <dbReference type="NCBI Taxonomy" id="129364"/>
    <lineage>
        <taxon>Eukaryota</taxon>
        <taxon>Sar</taxon>
        <taxon>Stramenopiles</taxon>
        <taxon>Oomycota</taxon>
        <taxon>Peronosporomycetes</taxon>
        <taxon>Peronosporales</taxon>
        <taxon>Peronosporaceae</taxon>
        <taxon>Phytophthora</taxon>
    </lineage>
</organism>
<dbReference type="Proteomes" id="UP000429607">
    <property type="component" value="Unassembled WGS sequence"/>
</dbReference>